<dbReference type="EMBL" id="DS028093">
    <property type="protein sequence ID" value="KMP00778.1"/>
    <property type="molecule type" value="Genomic_DNA"/>
</dbReference>
<dbReference type="AlphaFoldDB" id="A0A0J6Y2E6"/>
<proteinExistence type="predicted"/>
<evidence type="ECO:0000256" key="1">
    <source>
        <dbReference type="SAM" id="MobiDB-lite"/>
    </source>
</evidence>
<reference evidence="3" key="1">
    <citation type="journal article" date="2010" name="Genome Res.">
        <title>Population genomic sequencing of Coccidioides fungi reveals recent hybridization and transposon control.</title>
        <authorList>
            <person name="Neafsey D.E."/>
            <person name="Barker B.M."/>
            <person name="Sharpton T.J."/>
            <person name="Stajich J.E."/>
            <person name="Park D.J."/>
            <person name="Whiston E."/>
            <person name="Hung C.-Y."/>
            <person name="McMahan C."/>
            <person name="White J."/>
            <person name="Sykes S."/>
            <person name="Heiman D."/>
            <person name="Young S."/>
            <person name="Zeng Q."/>
            <person name="Abouelleil A."/>
            <person name="Aftuck L."/>
            <person name="Bessette D."/>
            <person name="Brown A."/>
            <person name="FitzGerald M."/>
            <person name="Lui A."/>
            <person name="Macdonald J.P."/>
            <person name="Priest M."/>
            <person name="Orbach M.J."/>
            <person name="Galgiani J.N."/>
            <person name="Kirkland T.N."/>
            <person name="Cole G.T."/>
            <person name="Birren B.W."/>
            <person name="Henn M.R."/>
            <person name="Taylor J.W."/>
            <person name="Rounsley S.D."/>
        </authorList>
    </citation>
    <scope>NUCLEOTIDE SEQUENCE [LARGE SCALE GENOMIC DNA]</scope>
    <source>
        <strain evidence="3">RMSCC 2394</strain>
    </source>
</reference>
<organism evidence="2 3">
    <name type="scientific">Coccidioides immitis RMSCC 2394</name>
    <dbReference type="NCBI Taxonomy" id="404692"/>
    <lineage>
        <taxon>Eukaryota</taxon>
        <taxon>Fungi</taxon>
        <taxon>Dikarya</taxon>
        <taxon>Ascomycota</taxon>
        <taxon>Pezizomycotina</taxon>
        <taxon>Eurotiomycetes</taxon>
        <taxon>Eurotiomycetidae</taxon>
        <taxon>Onygenales</taxon>
        <taxon>Onygenaceae</taxon>
        <taxon>Coccidioides</taxon>
    </lineage>
</organism>
<gene>
    <name evidence="2" type="ORF">CIRG_00919</name>
</gene>
<dbReference type="Proteomes" id="UP000054565">
    <property type="component" value="Unassembled WGS sequence"/>
</dbReference>
<evidence type="ECO:0000313" key="2">
    <source>
        <dbReference type="EMBL" id="KMP00778.1"/>
    </source>
</evidence>
<evidence type="ECO:0000313" key="3">
    <source>
        <dbReference type="Proteomes" id="UP000054565"/>
    </source>
</evidence>
<sequence>MLKANQKQLQVMSTSRNERAIAAALYPTRSTISTKNHRRLLGGDETPNWPCPRSILPPIDPTRREDRCLRGQRRPRFTELGVGLGYFSRDVHSLSAPGTLEEAQSLPDALIIASNLRDGMTFPPFPTCIMESMDRAKDRSTRLISGRLSPRATLRARLASCWDLSAPPSIYSASSTRESPASRALQSSGG</sequence>
<protein>
    <submittedName>
        <fullName evidence="2">Uncharacterized protein</fullName>
    </submittedName>
</protein>
<accession>A0A0J6Y2E6</accession>
<feature type="compositionally biased region" description="Polar residues" evidence="1">
    <location>
        <begin position="171"/>
        <end position="190"/>
    </location>
</feature>
<name>A0A0J6Y2E6_COCIT</name>
<feature type="region of interest" description="Disordered" evidence="1">
    <location>
        <begin position="168"/>
        <end position="190"/>
    </location>
</feature>